<dbReference type="OrthoDB" id="981782at2"/>
<protein>
    <submittedName>
        <fullName evidence="1">Uncharacterized protein</fullName>
    </submittedName>
</protein>
<dbReference type="Proteomes" id="UP000256405">
    <property type="component" value="Unassembled WGS sequence"/>
</dbReference>
<dbReference type="EMBL" id="QUNF01000028">
    <property type="protein sequence ID" value="REG81277.1"/>
    <property type="molecule type" value="Genomic_DNA"/>
</dbReference>
<reference evidence="1 2" key="1">
    <citation type="submission" date="2018-08" db="EMBL/GenBank/DDBJ databases">
        <title>Genomic Encyclopedia of Archaeal and Bacterial Type Strains, Phase II (KMG-II): from individual species to whole genera.</title>
        <authorList>
            <person name="Goeker M."/>
        </authorList>
    </citation>
    <scope>NUCLEOTIDE SEQUENCE [LARGE SCALE GENOMIC DNA]</scope>
    <source>
        <strain evidence="1 2">DSM 15986</strain>
    </source>
</reference>
<proteinExistence type="predicted"/>
<organism evidence="1 2">
    <name type="scientific">Algoriphagus antarcticus</name>
    <dbReference type="NCBI Taxonomy" id="238540"/>
    <lineage>
        <taxon>Bacteria</taxon>
        <taxon>Pseudomonadati</taxon>
        <taxon>Bacteroidota</taxon>
        <taxon>Cytophagia</taxon>
        <taxon>Cytophagales</taxon>
        <taxon>Cyclobacteriaceae</taxon>
        <taxon>Algoriphagus</taxon>
    </lineage>
</organism>
<evidence type="ECO:0000313" key="1">
    <source>
        <dbReference type="EMBL" id="REG81277.1"/>
    </source>
</evidence>
<dbReference type="AlphaFoldDB" id="A0A3E0DFC1"/>
<sequence>MKNIVITLSEDCLERLNAVADSLSKEGLTITHLYEYGVITGCADELIIKSLRARQEIVSLTEEKQVNISPPDSEIQ</sequence>
<dbReference type="RefSeq" id="WP_086541971.1">
    <property type="nucleotide sequence ID" value="NZ_MSSW01000037.1"/>
</dbReference>
<gene>
    <name evidence="1" type="ORF">C8N25_12867</name>
</gene>
<evidence type="ECO:0000313" key="2">
    <source>
        <dbReference type="Proteomes" id="UP000256405"/>
    </source>
</evidence>
<name>A0A3E0DFC1_9BACT</name>
<keyword evidence="2" id="KW-1185">Reference proteome</keyword>
<accession>A0A3E0DFC1</accession>
<comment type="caution">
    <text evidence="1">The sequence shown here is derived from an EMBL/GenBank/DDBJ whole genome shotgun (WGS) entry which is preliminary data.</text>
</comment>